<name>A0A1H8EVR7_9ACTN</name>
<organism evidence="1 2">
    <name type="scientific">Nonomuraea pusilla</name>
    <dbReference type="NCBI Taxonomy" id="46177"/>
    <lineage>
        <taxon>Bacteria</taxon>
        <taxon>Bacillati</taxon>
        <taxon>Actinomycetota</taxon>
        <taxon>Actinomycetes</taxon>
        <taxon>Streptosporangiales</taxon>
        <taxon>Streptosporangiaceae</taxon>
        <taxon>Nonomuraea</taxon>
    </lineage>
</organism>
<accession>A0A1H8EVR7</accession>
<dbReference type="AlphaFoldDB" id="A0A1H8EVR7"/>
<reference evidence="1 2" key="1">
    <citation type="submission" date="2016-10" db="EMBL/GenBank/DDBJ databases">
        <authorList>
            <person name="de Groot N.N."/>
        </authorList>
    </citation>
    <scope>NUCLEOTIDE SEQUENCE [LARGE SCALE GENOMIC DNA]</scope>
    <source>
        <strain evidence="1 2">DSM 43357</strain>
    </source>
</reference>
<sequence length="46" mass="5155">MSMHVHVRVNHGLAVTEDGDLVEEYRCGCGATWTNVHRADEGQPEF</sequence>
<dbReference type="EMBL" id="FOBF01000023">
    <property type="protein sequence ID" value="SEN23476.1"/>
    <property type="molecule type" value="Genomic_DNA"/>
</dbReference>
<keyword evidence="2" id="KW-1185">Reference proteome</keyword>
<gene>
    <name evidence="1" type="ORF">SAMN05660976_07123</name>
</gene>
<dbReference type="RefSeq" id="WP_176573398.1">
    <property type="nucleotide sequence ID" value="NZ_BBZG01000002.1"/>
</dbReference>
<protein>
    <submittedName>
        <fullName evidence="1">Uncharacterized protein</fullName>
    </submittedName>
</protein>
<evidence type="ECO:0000313" key="1">
    <source>
        <dbReference type="EMBL" id="SEN23476.1"/>
    </source>
</evidence>
<proteinExistence type="predicted"/>
<dbReference type="Proteomes" id="UP000198953">
    <property type="component" value="Unassembled WGS sequence"/>
</dbReference>
<dbReference type="STRING" id="46177.SAMN05660976_07123"/>
<evidence type="ECO:0000313" key="2">
    <source>
        <dbReference type="Proteomes" id="UP000198953"/>
    </source>
</evidence>